<evidence type="ECO:0000313" key="3">
    <source>
        <dbReference type="Proteomes" id="UP000006319"/>
    </source>
</evidence>
<reference evidence="2 3" key="1">
    <citation type="journal article" date="2012" name="Nat. Genet.">
        <title>Plasmodium cynomolgi genome sequences provide insight into Plasmodium vivax and the monkey malaria clade.</title>
        <authorList>
            <person name="Tachibana S."/>
            <person name="Sullivan S.A."/>
            <person name="Kawai S."/>
            <person name="Nakamura S."/>
            <person name="Kim H.R."/>
            <person name="Goto N."/>
            <person name="Arisue N."/>
            <person name="Palacpac N.M.Q."/>
            <person name="Honma H."/>
            <person name="Yagi M."/>
            <person name="Tougan T."/>
            <person name="Katakai Y."/>
            <person name="Kaneko O."/>
            <person name="Mita T."/>
            <person name="Kita K."/>
            <person name="Yasutomi Y."/>
            <person name="Sutton P.L."/>
            <person name="Shakhbatyan R."/>
            <person name="Horii T."/>
            <person name="Yasunaga T."/>
            <person name="Barnwell J.W."/>
            <person name="Escalante A.A."/>
            <person name="Carlton J.M."/>
            <person name="Tanabe K."/>
        </authorList>
    </citation>
    <scope>NUCLEOTIDE SEQUENCE [LARGE SCALE GENOMIC DNA]</scope>
    <source>
        <strain evidence="2 3">B</strain>
    </source>
</reference>
<evidence type="ECO:0000256" key="1">
    <source>
        <dbReference type="SAM" id="SignalP"/>
    </source>
</evidence>
<dbReference type="GeneID" id="14692527"/>
<feature type="chain" id="PRO_5003897826" evidence="1">
    <location>
        <begin position="27"/>
        <end position="286"/>
    </location>
</feature>
<dbReference type="AlphaFoldDB" id="K6VAH4"/>
<dbReference type="KEGG" id="pcy:PCYB_083380"/>
<accession>K6VAH4</accession>
<proteinExistence type="predicted"/>
<name>K6VAH4_PLACD</name>
<keyword evidence="3" id="KW-1185">Reference proteome</keyword>
<organism evidence="2 3">
    <name type="scientific">Plasmodium cynomolgi (strain B)</name>
    <dbReference type="NCBI Taxonomy" id="1120755"/>
    <lineage>
        <taxon>Eukaryota</taxon>
        <taxon>Sar</taxon>
        <taxon>Alveolata</taxon>
        <taxon>Apicomplexa</taxon>
        <taxon>Aconoidasida</taxon>
        <taxon>Haemosporida</taxon>
        <taxon>Plasmodiidae</taxon>
        <taxon>Plasmodium</taxon>
        <taxon>Plasmodium (Plasmodium)</taxon>
    </lineage>
</organism>
<dbReference type="OMA" id="IHHEMIK"/>
<dbReference type="Proteomes" id="UP000006319">
    <property type="component" value="Chromosome 8"/>
</dbReference>
<feature type="signal peptide" evidence="1">
    <location>
        <begin position="1"/>
        <end position="26"/>
    </location>
</feature>
<gene>
    <name evidence="2" type="ORF">PCYB_083380</name>
</gene>
<dbReference type="EMBL" id="DF157100">
    <property type="protein sequence ID" value="GAB66177.1"/>
    <property type="molecule type" value="Genomic_DNA"/>
</dbReference>
<dbReference type="eggNOG" id="ENOG502QXXF">
    <property type="taxonomic scope" value="Eukaryota"/>
</dbReference>
<dbReference type="PhylomeDB" id="K6VAH4"/>
<sequence>MERRRVVNLLLLLLLAALALLLRTNGASIGMENDAEEEKALHLSRTKDSYSFLEASLNALEVNTPLSPYERVKRNISHAEVGYIHHEMIKKLKIEKLGNITNIRNVISRCVSDSIQHTMRAITSILQEVLSYNEFCTSLDQHFSYLYDENVTFKKIVKSCTTATEDELRENYLSLYVEDFKLILQALKKPHISFHDFDDISKCLAKFYQSFISPFQVYVPATSSYKKFILEYTNAKGIFKEEDYVKEFLKTFHSRMSTEEITLFFDDIFSLYTRSFSYGRCLYKQK</sequence>
<dbReference type="VEuPathDB" id="PlasmoDB:PCYB_083380"/>
<evidence type="ECO:0000313" key="2">
    <source>
        <dbReference type="EMBL" id="GAB66177.1"/>
    </source>
</evidence>
<keyword evidence="1" id="KW-0732">Signal</keyword>
<protein>
    <submittedName>
        <fullName evidence="2">Uncharacterized protein</fullName>
    </submittedName>
</protein>
<dbReference type="OrthoDB" id="374751at2759"/>
<dbReference type="RefSeq" id="XP_004222124.1">
    <property type="nucleotide sequence ID" value="XM_004222076.1"/>
</dbReference>